<dbReference type="SMART" id="SM00342">
    <property type="entry name" value="HTH_ARAC"/>
    <property type="match status" value="1"/>
</dbReference>
<dbReference type="InterPro" id="IPR020449">
    <property type="entry name" value="Tscrpt_reg_AraC-type_HTH"/>
</dbReference>
<dbReference type="InterPro" id="IPR014710">
    <property type="entry name" value="RmlC-like_jellyroll"/>
</dbReference>
<dbReference type="OrthoDB" id="9803764at2"/>
<organism evidence="7 8">
    <name type="scientific">Rariglobus hedericola</name>
    <dbReference type="NCBI Taxonomy" id="2597822"/>
    <lineage>
        <taxon>Bacteria</taxon>
        <taxon>Pseudomonadati</taxon>
        <taxon>Verrucomicrobiota</taxon>
        <taxon>Opitutia</taxon>
        <taxon>Opitutales</taxon>
        <taxon>Opitutaceae</taxon>
        <taxon>Rariglobus</taxon>
    </lineage>
</organism>
<evidence type="ECO:0000256" key="4">
    <source>
        <dbReference type="ARBA" id="ARBA00023159"/>
    </source>
</evidence>
<keyword evidence="1" id="KW-0963">Cytoplasm</keyword>
<dbReference type="PANTHER" id="PTHR46796">
    <property type="entry name" value="HTH-TYPE TRANSCRIPTIONAL ACTIVATOR RHAS-RELATED"/>
    <property type="match status" value="1"/>
</dbReference>
<keyword evidence="5" id="KW-0804">Transcription</keyword>
<dbReference type="RefSeq" id="WP_144230136.1">
    <property type="nucleotide sequence ID" value="NZ_CBCRVV010000012.1"/>
</dbReference>
<dbReference type="InterPro" id="IPR018062">
    <property type="entry name" value="HTH_AraC-typ_CS"/>
</dbReference>
<reference evidence="7 8" key="1">
    <citation type="submission" date="2019-07" db="EMBL/GenBank/DDBJ databases">
        <title>Description of 53C-WASEF.</title>
        <authorList>
            <person name="Pitt A."/>
            <person name="Hahn M.W."/>
        </authorList>
    </citation>
    <scope>NUCLEOTIDE SEQUENCE [LARGE SCALE GENOMIC DNA]</scope>
    <source>
        <strain evidence="7 8">53C-WASEF</strain>
    </source>
</reference>
<dbReference type="EMBL" id="VMBG01000001">
    <property type="protein sequence ID" value="TSJ79595.1"/>
    <property type="molecule type" value="Genomic_DNA"/>
</dbReference>
<feature type="domain" description="HTH araC/xylS-type" evidence="6">
    <location>
        <begin position="186"/>
        <end position="284"/>
    </location>
</feature>
<dbReference type="PROSITE" id="PS00041">
    <property type="entry name" value="HTH_ARAC_FAMILY_1"/>
    <property type="match status" value="1"/>
</dbReference>
<keyword evidence="3" id="KW-0238">DNA-binding</keyword>
<dbReference type="GO" id="GO:0043565">
    <property type="term" value="F:sequence-specific DNA binding"/>
    <property type="evidence" value="ECO:0007669"/>
    <property type="project" value="InterPro"/>
</dbReference>
<dbReference type="Pfam" id="PF12833">
    <property type="entry name" value="HTH_18"/>
    <property type="match status" value="1"/>
</dbReference>
<accession>A0A556QSH7</accession>
<protein>
    <submittedName>
        <fullName evidence="7">Helix-turn-helix domain-containing protein</fullName>
    </submittedName>
</protein>
<dbReference type="PROSITE" id="PS01124">
    <property type="entry name" value="HTH_ARAC_FAMILY_2"/>
    <property type="match status" value="1"/>
</dbReference>
<dbReference type="PRINTS" id="PR00032">
    <property type="entry name" value="HTHARAC"/>
</dbReference>
<dbReference type="SUPFAM" id="SSF51215">
    <property type="entry name" value="Regulatory protein AraC"/>
    <property type="match status" value="1"/>
</dbReference>
<dbReference type="Gene3D" id="1.10.10.60">
    <property type="entry name" value="Homeodomain-like"/>
    <property type="match status" value="2"/>
</dbReference>
<dbReference type="GO" id="GO:0003700">
    <property type="term" value="F:DNA-binding transcription factor activity"/>
    <property type="evidence" value="ECO:0007669"/>
    <property type="project" value="InterPro"/>
</dbReference>
<dbReference type="InterPro" id="IPR050204">
    <property type="entry name" value="AraC_XylS_family_regulators"/>
</dbReference>
<dbReference type="InterPro" id="IPR003313">
    <property type="entry name" value="AraC-bd"/>
</dbReference>
<evidence type="ECO:0000313" key="8">
    <source>
        <dbReference type="Proteomes" id="UP000315648"/>
    </source>
</evidence>
<dbReference type="Pfam" id="PF02311">
    <property type="entry name" value="AraC_binding"/>
    <property type="match status" value="1"/>
</dbReference>
<dbReference type="InterPro" id="IPR009057">
    <property type="entry name" value="Homeodomain-like_sf"/>
</dbReference>
<keyword evidence="4" id="KW-0010">Activator</keyword>
<evidence type="ECO:0000256" key="3">
    <source>
        <dbReference type="ARBA" id="ARBA00023125"/>
    </source>
</evidence>
<dbReference type="AlphaFoldDB" id="A0A556QSH7"/>
<dbReference type="Proteomes" id="UP000315648">
    <property type="component" value="Unassembled WGS sequence"/>
</dbReference>
<evidence type="ECO:0000256" key="2">
    <source>
        <dbReference type="ARBA" id="ARBA00023015"/>
    </source>
</evidence>
<gene>
    <name evidence="7" type="ORF">FPL22_10005</name>
</gene>
<evidence type="ECO:0000256" key="1">
    <source>
        <dbReference type="ARBA" id="ARBA00022490"/>
    </source>
</evidence>
<keyword evidence="2" id="KW-0805">Transcription regulation</keyword>
<dbReference type="InterPro" id="IPR018060">
    <property type="entry name" value="HTH_AraC"/>
</dbReference>
<evidence type="ECO:0000259" key="6">
    <source>
        <dbReference type="PROSITE" id="PS01124"/>
    </source>
</evidence>
<dbReference type="Gene3D" id="2.60.120.10">
    <property type="entry name" value="Jelly Rolls"/>
    <property type="match status" value="1"/>
</dbReference>
<evidence type="ECO:0000256" key="5">
    <source>
        <dbReference type="ARBA" id="ARBA00023163"/>
    </source>
</evidence>
<evidence type="ECO:0000313" key="7">
    <source>
        <dbReference type="EMBL" id="TSJ79595.1"/>
    </source>
</evidence>
<dbReference type="PANTHER" id="PTHR46796:SF13">
    <property type="entry name" value="HTH-TYPE TRANSCRIPTIONAL ACTIVATOR RHAS"/>
    <property type="match status" value="1"/>
</dbReference>
<name>A0A556QSH7_9BACT</name>
<dbReference type="InterPro" id="IPR037923">
    <property type="entry name" value="HTH-like"/>
</dbReference>
<keyword evidence="8" id="KW-1185">Reference proteome</keyword>
<comment type="caution">
    <text evidence="7">The sequence shown here is derived from an EMBL/GenBank/DDBJ whole genome shotgun (WGS) entry which is preliminary data.</text>
</comment>
<sequence length="288" mass="32122">MQRLRVADYFFVKELPVVVISMPEQGAMAVHRHEFSELTIITAGTALHVTAEGRYPIAAGDVFFIPPDQPHGFADVRGLGLVNVLFLPKRLPEPTDELRRMAGWQALFESEPKYRDAQGFAGHLRLPPEELERVTTLVRELEAETRDYMKGGTVLVEALFTQLVVRLARSYGAHASPAGRRLLAVQKAIRHIEEKHAEAVELNVLAKKAGMSLSTFKRAFKAVTGTSPIDYLLQVRLARACHLLRDADTTVTEAALAAGFGDGNYFARQFRARMGCTPREWREKQATV</sequence>
<proteinExistence type="predicted"/>
<dbReference type="SUPFAM" id="SSF46689">
    <property type="entry name" value="Homeodomain-like"/>
    <property type="match status" value="2"/>
</dbReference>